<protein>
    <recommendedName>
        <fullName evidence="4">Copper resistance protein D domain-containing protein</fullName>
    </recommendedName>
</protein>
<reference evidence="2 3" key="1">
    <citation type="submission" date="2024-09" db="EMBL/GenBank/DDBJ databases">
        <authorList>
            <person name="Sun Q."/>
            <person name="Mori K."/>
        </authorList>
    </citation>
    <scope>NUCLEOTIDE SEQUENCE [LARGE SCALE GENOMIC DNA]</scope>
    <source>
        <strain evidence="2 3">NCAIM B.02336</strain>
    </source>
</reference>
<evidence type="ECO:0000313" key="3">
    <source>
        <dbReference type="Proteomes" id="UP001589834"/>
    </source>
</evidence>
<feature type="transmembrane region" description="Helical" evidence="1">
    <location>
        <begin position="112"/>
        <end position="135"/>
    </location>
</feature>
<feature type="transmembrane region" description="Helical" evidence="1">
    <location>
        <begin position="6"/>
        <end position="29"/>
    </location>
</feature>
<keyword evidence="1" id="KW-1133">Transmembrane helix</keyword>
<organism evidence="2 3">
    <name type="scientific">Ottowia pentelensis</name>
    <dbReference type="NCBI Taxonomy" id="511108"/>
    <lineage>
        <taxon>Bacteria</taxon>
        <taxon>Pseudomonadati</taxon>
        <taxon>Pseudomonadota</taxon>
        <taxon>Betaproteobacteria</taxon>
        <taxon>Burkholderiales</taxon>
        <taxon>Comamonadaceae</taxon>
        <taxon>Ottowia</taxon>
    </lineage>
</organism>
<sequence length="136" mass="13738">MDGQNLAYALTQVGHNFGAVIVVAAPLYALATAKSAGARGVLWLALAGWALQLASGGLFGLVSYHFYGQLPDIHGIAIGALVLKLLCALTAVALLALALLRPQAATGGGGGAARWRVLAALGATALAAAAFLRWFS</sequence>
<evidence type="ECO:0000256" key="1">
    <source>
        <dbReference type="SAM" id="Phobius"/>
    </source>
</evidence>
<gene>
    <name evidence="2" type="ORF">ACFFGG_04545</name>
</gene>
<evidence type="ECO:0000313" key="2">
    <source>
        <dbReference type="EMBL" id="MFC0591819.1"/>
    </source>
</evidence>
<name>A0ABV6PQH8_9BURK</name>
<accession>A0ABV6PQH8</accession>
<feature type="transmembrane region" description="Helical" evidence="1">
    <location>
        <begin position="41"/>
        <end position="67"/>
    </location>
</feature>
<dbReference type="EMBL" id="JBHLTN010000007">
    <property type="protein sequence ID" value="MFC0591819.1"/>
    <property type="molecule type" value="Genomic_DNA"/>
</dbReference>
<comment type="caution">
    <text evidence="2">The sequence shown here is derived from an EMBL/GenBank/DDBJ whole genome shotgun (WGS) entry which is preliminary data.</text>
</comment>
<keyword evidence="3" id="KW-1185">Reference proteome</keyword>
<keyword evidence="1" id="KW-0812">Transmembrane</keyword>
<dbReference type="RefSeq" id="WP_377480326.1">
    <property type="nucleotide sequence ID" value="NZ_JBHLTN010000007.1"/>
</dbReference>
<keyword evidence="1" id="KW-0472">Membrane</keyword>
<evidence type="ECO:0008006" key="4">
    <source>
        <dbReference type="Google" id="ProtNLM"/>
    </source>
</evidence>
<dbReference type="Proteomes" id="UP001589834">
    <property type="component" value="Unassembled WGS sequence"/>
</dbReference>
<proteinExistence type="predicted"/>
<feature type="transmembrane region" description="Helical" evidence="1">
    <location>
        <begin position="73"/>
        <end position="100"/>
    </location>
</feature>